<evidence type="ECO:0000256" key="4">
    <source>
        <dbReference type="ARBA" id="ARBA00022989"/>
    </source>
</evidence>
<keyword evidence="3 6" id="KW-0812">Transmembrane</keyword>
<organism evidence="8 9">
    <name type="scientific">Acetobacterium paludosum</name>
    <dbReference type="NCBI Taxonomy" id="52693"/>
    <lineage>
        <taxon>Bacteria</taxon>
        <taxon>Bacillati</taxon>
        <taxon>Bacillota</taxon>
        <taxon>Clostridia</taxon>
        <taxon>Eubacteriales</taxon>
        <taxon>Eubacteriaceae</taxon>
        <taxon>Acetobacterium</taxon>
    </lineage>
</organism>
<name>A0A923KVC0_9FIRM</name>
<dbReference type="Pfam" id="PF09924">
    <property type="entry name" value="LPG_synthase_C"/>
    <property type="match status" value="1"/>
</dbReference>
<feature type="transmembrane region" description="Helical" evidence="6">
    <location>
        <begin position="131"/>
        <end position="155"/>
    </location>
</feature>
<dbReference type="GO" id="GO:0055091">
    <property type="term" value="P:phospholipid homeostasis"/>
    <property type="evidence" value="ECO:0007669"/>
    <property type="project" value="TreeGrafter"/>
</dbReference>
<dbReference type="AlphaFoldDB" id="A0A923KVC0"/>
<evidence type="ECO:0000313" key="9">
    <source>
        <dbReference type="Proteomes" id="UP000616595"/>
    </source>
</evidence>
<evidence type="ECO:0000256" key="5">
    <source>
        <dbReference type="ARBA" id="ARBA00023136"/>
    </source>
</evidence>
<keyword evidence="2" id="KW-1003">Cell membrane</keyword>
<dbReference type="OrthoDB" id="145485at2"/>
<dbReference type="InterPro" id="IPR016181">
    <property type="entry name" value="Acyl_CoA_acyltransferase"/>
</dbReference>
<feature type="transmembrane region" description="Helical" evidence="6">
    <location>
        <begin position="12"/>
        <end position="31"/>
    </location>
</feature>
<comment type="caution">
    <text evidence="8">The sequence shown here is derived from an EMBL/GenBank/DDBJ whole genome shotgun (WGS) entry which is preliminary data.</text>
</comment>
<dbReference type="EMBL" id="WJBD01000001">
    <property type="protein sequence ID" value="MBC3886833.1"/>
    <property type="molecule type" value="Genomic_DNA"/>
</dbReference>
<evidence type="ECO:0000256" key="3">
    <source>
        <dbReference type="ARBA" id="ARBA00022692"/>
    </source>
</evidence>
<evidence type="ECO:0000256" key="6">
    <source>
        <dbReference type="SAM" id="Phobius"/>
    </source>
</evidence>
<dbReference type="InterPro" id="IPR024320">
    <property type="entry name" value="LPG_synthase_C"/>
</dbReference>
<gene>
    <name evidence="8" type="ORF">GH810_00685</name>
</gene>
<dbReference type="GO" id="GO:0016755">
    <property type="term" value="F:aminoacyltransferase activity"/>
    <property type="evidence" value="ECO:0007669"/>
    <property type="project" value="TreeGrafter"/>
</dbReference>
<proteinExistence type="predicted"/>
<comment type="subcellular location">
    <subcellularLocation>
        <location evidence="1">Cell membrane</location>
        <topology evidence="1">Multi-pass membrane protein</topology>
    </subcellularLocation>
</comment>
<reference evidence="8" key="1">
    <citation type="submission" date="2019-10" db="EMBL/GenBank/DDBJ databases">
        <authorList>
            <person name="Ross D.E."/>
            <person name="Gulliver D."/>
        </authorList>
    </citation>
    <scope>NUCLEOTIDE SEQUENCE</scope>
    <source>
        <strain evidence="8">DER-2019</strain>
    </source>
</reference>
<evidence type="ECO:0000259" key="7">
    <source>
        <dbReference type="Pfam" id="PF09924"/>
    </source>
</evidence>
<dbReference type="PANTHER" id="PTHR34697">
    <property type="entry name" value="PHOSPHATIDYLGLYCEROL LYSYLTRANSFERASE"/>
    <property type="match status" value="1"/>
</dbReference>
<dbReference type="RefSeq" id="WP_148565466.1">
    <property type="nucleotide sequence ID" value="NZ_RXYA01000001.1"/>
</dbReference>
<feature type="transmembrane region" description="Helical" evidence="6">
    <location>
        <begin position="167"/>
        <end position="187"/>
    </location>
</feature>
<evidence type="ECO:0000256" key="1">
    <source>
        <dbReference type="ARBA" id="ARBA00004651"/>
    </source>
</evidence>
<feature type="transmembrane region" description="Helical" evidence="6">
    <location>
        <begin position="100"/>
        <end position="119"/>
    </location>
</feature>
<dbReference type="SUPFAM" id="SSF55729">
    <property type="entry name" value="Acyl-CoA N-acyltransferases (Nat)"/>
    <property type="match status" value="1"/>
</dbReference>
<keyword evidence="4 6" id="KW-1133">Transmembrane helix</keyword>
<feature type="transmembrane region" description="Helical" evidence="6">
    <location>
        <begin position="51"/>
        <end position="71"/>
    </location>
</feature>
<feature type="domain" description="Phosphatidylglycerol lysyltransferase C-terminal" evidence="7">
    <location>
        <begin position="234"/>
        <end position="531"/>
    </location>
</feature>
<protein>
    <submittedName>
        <fullName evidence="8">DUF2156 domain-containing protein</fullName>
    </submittedName>
</protein>
<evidence type="ECO:0000313" key="8">
    <source>
        <dbReference type="EMBL" id="MBC3886833.1"/>
    </source>
</evidence>
<reference evidence="8" key="2">
    <citation type="submission" date="2020-10" db="EMBL/GenBank/DDBJ databases">
        <title>Comparative genomics of the Acetobacterium genus.</title>
        <authorList>
            <person name="Marshall C."/>
            <person name="May H."/>
            <person name="Norman S."/>
        </authorList>
    </citation>
    <scope>NUCLEOTIDE SEQUENCE</scope>
    <source>
        <strain evidence="8">DER-2019</strain>
    </source>
</reference>
<dbReference type="InterPro" id="IPR051211">
    <property type="entry name" value="PG_lysyltransferase"/>
</dbReference>
<dbReference type="GO" id="GO:0005886">
    <property type="term" value="C:plasma membrane"/>
    <property type="evidence" value="ECO:0007669"/>
    <property type="project" value="UniProtKB-SubCell"/>
</dbReference>
<dbReference type="Proteomes" id="UP000616595">
    <property type="component" value="Unassembled WGS sequence"/>
</dbReference>
<dbReference type="PANTHER" id="PTHR34697:SF2">
    <property type="entry name" value="PHOSPHATIDYLGLYCEROL LYSYLTRANSFERASE"/>
    <property type="match status" value="1"/>
</dbReference>
<sequence>MNTFIRRQIQNFAIFLLVIIGFGNLLAALPLKFAKAFEHLYGNMIDPNAAAIHGVLSFLLGALMLLLAYSLYKRVRNAWILEVIVIFAALVLEIGHFHKFSVPIVIIELFVLFVLAFSYKDFSRLPNRVTLKWAFVFVGISFVLLIANASLGLYIMRPHINDVHTVYNALLGSVNLLIFMDTSVLDIKNNVGQIYADSLIVLNWICIFASALLLMKPLVYDYIHDKHDKERVRKIVLKHGQNPMSYLSLENDKRYFFSKDVEGVCSYTIVGKVLVCCGDIICDKKDGFVFLTELITFARQNGLDILFLNVTEYFLDLYKTAQFGIVKYGEDACFNLSEYSLAGGKVAKVRAAINHANKAGITVAEYQPKIARNLEIEKEIFEISEEWFRSKKISEMTFMLGGIGLDDPLDRRYFYARDAQGKMLGFAVFLPYLNGSAYLVDVTRRKSDAPQGVLEKINYEAFMVFKGEGVQLVNMGLSPLYNVASGDKITINEKLFAYVYDNMNDSYDFKALHHAKEKYAPSYWEERYIAYSPKPFSPQYAYAIVKVQNPDNISKLVLNQLKTKKEEKDKSNK</sequence>
<evidence type="ECO:0000256" key="2">
    <source>
        <dbReference type="ARBA" id="ARBA00022475"/>
    </source>
</evidence>
<feature type="transmembrane region" description="Helical" evidence="6">
    <location>
        <begin position="199"/>
        <end position="220"/>
    </location>
</feature>
<accession>A0A923KVC0</accession>
<feature type="transmembrane region" description="Helical" evidence="6">
    <location>
        <begin position="78"/>
        <end position="94"/>
    </location>
</feature>
<keyword evidence="9" id="KW-1185">Reference proteome</keyword>
<keyword evidence="5 6" id="KW-0472">Membrane</keyword>